<dbReference type="GO" id="GO:0046905">
    <property type="term" value="F:15-cis-phytoene synthase activity"/>
    <property type="evidence" value="ECO:0007669"/>
    <property type="project" value="UniProtKB-EC"/>
</dbReference>
<dbReference type="EMBL" id="UOEO01000104">
    <property type="protein sequence ID" value="VAW19247.1"/>
    <property type="molecule type" value="Genomic_DNA"/>
</dbReference>
<keyword evidence="1" id="KW-0808">Transferase</keyword>
<organism evidence="1">
    <name type="scientific">hydrothermal vent metagenome</name>
    <dbReference type="NCBI Taxonomy" id="652676"/>
    <lineage>
        <taxon>unclassified sequences</taxon>
        <taxon>metagenomes</taxon>
        <taxon>ecological metagenomes</taxon>
    </lineage>
</organism>
<dbReference type="Gene3D" id="1.10.600.10">
    <property type="entry name" value="Farnesyl Diphosphate Synthase"/>
    <property type="match status" value="1"/>
</dbReference>
<protein>
    <submittedName>
        <fullName evidence="1">Phytoene synthase</fullName>
        <ecNumber evidence="1">2.5.1.32</ecNumber>
    </submittedName>
</protein>
<dbReference type="InterPro" id="IPR002060">
    <property type="entry name" value="Squ/phyt_synthse"/>
</dbReference>
<dbReference type="PANTHER" id="PTHR31480">
    <property type="entry name" value="BIFUNCTIONAL LYCOPENE CYCLASE/PHYTOENE SYNTHASE"/>
    <property type="match status" value="1"/>
</dbReference>
<gene>
    <name evidence="1" type="ORF">MNBD_ALPHA12-2263</name>
</gene>
<reference evidence="1" key="1">
    <citation type="submission" date="2018-06" db="EMBL/GenBank/DDBJ databases">
        <authorList>
            <person name="Zhirakovskaya E."/>
        </authorList>
    </citation>
    <scope>NUCLEOTIDE SEQUENCE</scope>
</reference>
<name>A0A3B0U0L4_9ZZZZ</name>
<proteinExistence type="predicted"/>
<dbReference type="AlphaFoldDB" id="A0A3B0U0L4"/>
<dbReference type="Pfam" id="PF00494">
    <property type="entry name" value="SQS_PSY"/>
    <property type="match status" value="1"/>
</dbReference>
<accession>A0A3B0U0L4</accession>
<sequence>MSENAGFVSSYLKINDPDRFTATLLLAEKTRSPVQALYAFGAEIAQVRDRISEPAAGEIRLQWWLDVLAGRRESEAGENPLAAQLLAVLKSFELPVPPLVRLLNARRFDLYDDPMADLNSFEGYAGETNSILYQLAAMIVNGGGDAAAAEAAGHLGVAHALVGHLRALPLTASGGRIVLPWSVFVATGASEKDYLAGKSSPEIRAGCAMLREKAQEHLHKADQAIVLLADDIRPVFAPVVLLKSQLKQLNKNARTPFITPPDLANWRKIASLAWWAYRN</sequence>
<dbReference type="EC" id="2.5.1.32" evidence="1"/>
<dbReference type="SUPFAM" id="SSF48576">
    <property type="entry name" value="Terpenoid synthases"/>
    <property type="match status" value="1"/>
</dbReference>
<evidence type="ECO:0000313" key="1">
    <source>
        <dbReference type="EMBL" id="VAW19247.1"/>
    </source>
</evidence>
<dbReference type="InterPro" id="IPR008949">
    <property type="entry name" value="Isoprenoid_synthase_dom_sf"/>
</dbReference>